<protein>
    <submittedName>
        <fullName evidence="4">Putative PPE family protein PPE42</fullName>
    </submittedName>
</protein>
<comment type="caution">
    <text evidence="4">The sequence shown here is derived from an EMBL/GenBank/DDBJ whole genome shotgun (WGS) entry which is preliminary data.</text>
</comment>
<name>A0A0J6WLF9_9MYCO</name>
<dbReference type="PATRIC" id="fig|37916.4.peg.809"/>
<gene>
    <name evidence="4" type="ORF">MCHLDSM_00755</name>
</gene>
<feature type="compositionally biased region" description="Basic and acidic residues" evidence="1">
    <location>
        <begin position="333"/>
        <end position="388"/>
    </location>
</feature>
<keyword evidence="2" id="KW-0732">Signal</keyword>
<dbReference type="InterPro" id="IPR013228">
    <property type="entry name" value="PE-PPE_C"/>
</dbReference>
<evidence type="ECO:0000313" key="4">
    <source>
        <dbReference type="EMBL" id="KMO82873.1"/>
    </source>
</evidence>
<evidence type="ECO:0000256" key="2">
    <source>
        <dbReference type="SAM" id="SignalP"/>
    </source>
</evidence>
<evidence type="ECO:0000313" key="5">
    <source>
        <dbReference type="Proteomes" id="UP000036513"/>
    </source>
</evidence>
<dbReference type="EMBL" id="JYNL01000008">
    <property type="protein sequence ID" value="KMO82873.1"/>
    <property type="molecule type" value="Genomic_DNA"/>
</dbReference>
<feature type="compositionally biased region" description="Low complexity" evidence="1">
    <location>
        <begin position="389"/>
        <end position="398"/>
    </location>
</feature>
<accession>A0A0J6WLF9</accession>
<feature type="chain" id="PRO_5005284129" evidence="2">
    <location>
        <begin position="29"/>
        <end position="398"/>
    </location>
</feature>
<dbReference type="Pfam" id="PF08237">
    <property type="entry name" value="PE-PPE"/>
    <property type="match status" value="1"/>
</dbReference>
<organism evidence="4 5">
    <name type="scientific">Mycolicibacterium chlorophenolicum</name>
    <dbReference type="NCBI Taxonomy" id="37916"/>
    <lineage>
        <taxon>Bacteria</taxon>
        <taxon>Bacillati</taxon>
        <taxon>Actinomycetota</taxon>
        <taxon>Actinomycetes</taxon>
        <taxon>Mycobacteriales</taxon>
        <taxon>Mycobacteriaceae</taxon>
        <taxon>Mycolicibacterium</taxon>
    </lineage>
</organism>
<dbReference type="AlphaFoldDB" id="A0A0J6WLF9"/>
<evidence type="ECO:0000259" key="3">
    <source>
        <dbReference type="Pfam" id="PF08237"/>
    </source>
</evidence>
<reference evidence="4 5" key="1">
    <citation type="journal article" date="2015" name="Genome Biol. Evol.">
        <title>Characterization of Three Mycobacterium spp. with Potential Use in Bioremediation by Genome Sequencing and Comparative Genomics.</title>
        <authorList>
            <person name="Das S."/>
            <person name="Pettersson B.M."/>
            <person name="Behra P.R."/>
            <person name="Ramesh M."/>
            <person name="Dasgupta S."/>
            <person name="Bhattacharya A."/>
            <person name="Kirsebom L.A."/>
        </authorList>
    </citation>
    <scope>NUCLEOTIDE SEQUENCE [LARGE SCALE GENOMIC DNA]</scope>
    <source>
        <strain evidence="4 5">DSM 43826</strain>
    </source>
</reference>
<evidence type="ECO:0000256" key="1">
    <source>
        <dbReference type="SAM" id="MobiDB-lite"/>
    </source>
</evidence>
<feature type="domain" description="PE-PPE" evidence="3">
    <location>
        <begin position="74"/>
        <end position="263"/>
    </location>
</feature>
<keyword evidence="5" id="KW-1185">Reference proteome</keyword>
<feature type="signal peptide" evidence="2">
    <location>
        <begin position="1"/>
        <end position="28"/>
    </location>
</feature>
<feature type="region of interest" description="Disordered" evidence="1">
    <location>
        <begin position="333"/>
        <end position="398"/>
    </location>
</feature>
<dbReference type="Proteomes" id="UP000036513">
    <property type="component" value="Unassembled WGS sequence"/>
</dbReference>
<sequence precursor="true">MNTGWNMYRLAVLLGAMIVALSSGVANASTALLLGGKGVYATLTEQQMAEAFGGYFADYDRRVNIPFPGKELYSSVAKGADNLYAAVYDPAYAGPKTIGGVSEGAPSVMEVLRRLEADRANTTDGKEPPPPSELNVAIYGSPSKRFLGKLADLPTPVTPYDVLIVRAEYDGLADFPDNAWNMLAVTNAVMGAMTLHVKNSNFDIRNNPTEYTIDVNEAGGTTTTILIPADVLPLLAPMVAFHFDPKFVAALDSKLRPIIDSAYNRPPMETGIPPTLTGPPAPKPTTTTLVADSAPKPEDAPAPTRSTKRATSWKDAVTRRQERIEKLRDALEAKKSARKDDLDAEEATKPDKAADYKDSSDTETKAESTKAETTKADTTKAEPAKADKATASAGADSE</sequence>
<proteinExistence type="predicted"/>
<feature type="region of interest" description="Disordered" evidence="1">
    <location>
        <begin position="262"/>
        <end position="319"/>
    </location>
</feature>